<name>A0ABT2ULI8_9BACL</name>
<keyword evidence="1" id="KW-0238">DNA-binding</keyword>
<organism evidence="4 5">
    <name type="scientific">Paenibacillus baimaensis</name>
    <dbReference type="NCBI Taxonomy" id="2982185"/>
    <lineage>
        <taxon>Bacteria</taxon>
        <taxon>Bacillati</taxon>
        <taxon>Bacillota</taxon>
        <taxon>Bacilli</taxon>
        <taxon>Bacillales</taxon>
        <taxon>Paenibacillaceae</taxon>
        <taxon>Paenibacillus</taxon>
    </lineage>
</organism>
<dbReference type="InterPro" id="IPR001387">
    <property type="entry name" value="Cro/C1-type_HTH"/>
</dbReference>
<comment type="caution">
    <text evidence="4">The sequence shown here is derived from an EMBL/GenBank/DDBJ whole genome shotgun (WGS) entry which is preliminary data.</text>
</comment>
<accession>A0ABT2ULI8</accession>
<dbReference type="InterPro" id="IPR000595">
    <property type="entry name" value="cNMP-bd_dom"/>
</dbReference>
<evidence type="ECO:0000313" key="4">
    <source>
        <dbReference type="EMBL" id="MCU6795513.1"/>
    </source>
</evidence>
<dbReference type="PANTHER" id="PTHR46797">
    <property type="entry name" value="HTH-TYPE TRANSCRIPTIONAL REGULATOR"/>
    <property type="match status" value="1"/>
</dbReference>
<evidence type="ECO:0000259" key="3">
    <source>
        <dbReference type="PROSITE" id="PS50943"/>
    </source>
</evidence>
<dbReference type="InterPro" id="IPR010982">
    <property type="entry name" value="Lambda_DNA-bd_dom_sf"/>
</dbReference>
<evidence type="ECO:0000256" key="1">
    <source>
        <dbReference type="ARBA" id="ARBA00023125"/>
    </source>
</evidence>
<dbReference type="Gene3D" id="1.25.40.10">
    <property type="entry name" value="Tetratricopeptide repeat domain"/>
    <property type="match status" value="1"/>
</dbReference>
<evidence type="ECO:0000259" key="2">
    <source>
        <dbReference type="PROSITE" id="PS50042"/>
    </source>
</evidence>
<dbReference type="InterPro" id="IPR050807">
    <property type="entry name" value="TransReg_Diox_bact_type"/>
</dbReference>
<sequence length="403" mass="46123">MIELGKRIHKLRLERGMTLVDLAGNQMTKGMLSMIENGRANPSMESLKFIARQLNCDPHYLLENHTSDELKYLFNQVEEAFHKNNDEQITNLTRGLFDQQLPTSFESARILEIGGRTVVKNDQEQGEMLIERAVAIYEQLSLFSHCVTAKVHVVENRAKKGNYGDALRLLRSIQKKYHEKAAVIDTVVEVEANYVEVVLLFGVGDYKSGKIRLNHLIELSKRKRVFYKMDDIFRIAAFQSLIHNNENDYAYYIKKSEQFAVFSENDRSLAFTLLLQAHYHNQTSKDYEQVLFYLNEFATLLKGEIGSDYYYLEKGKALLGIGQVEDALVELDQFEMPTTISYPLELSILYTADAYKAICLLQLGRVEEASICAARAASNIGPLPRTPYQEFINNTLDMVNKSL</sequence>
<gene>
    <name evidence="4" type="ORF">OB236_25705</name>
</gene>
<proteinExistence type="predicted"/>
<keyword evidence="5" id="KW-1185">Reference proteome</keyword>
<protein>
    <submittedName>
        <fullName evidence="4">Helix-turn-helix domain-containing protein</fullName>
    </submittedName>
</protein>
<feature type="domain" description="Cyclic nucleotide-binding" evidence="2">
    <location>
        <begin position="300"/>
        <end position="403"/>
    </location>
</feature>
<evidence type="ECO:0000313" key="5">
    <source>
        <dbReference type="Proteomes" id="UP001652445"/>
    </source>
</evidence>
<dbReference type="SUPFAM" id="SSF47413">
    <property type="entry name" value="lambda repressor-like DNA-binding domains"/>
    <property type="match status" value="1"/>
</dbReference>
<dbReference type="SMART" id="SM00530">
    <property type="entry name" value="HTH_XRE"/>
    <property type="match status" value="1"/>
</dbReference>
<dbReference type="RefSeq" id="WP_262686450.1">
    <property type="nucleotide sequence ID" value="NZ_JAOQIO010000094.1"/>
</dbReference>
<reference evidence="4 5" key="1">
    <citation type="submission" date="2022-09" db="EMBL/GenBank/DDBJ databases">
        <authorList>
            <person name="Han X.L."/>
            <person name="Wang Q."/>
            <person name="Lu T."/>
        </authorList>
    </citation>
    <scope>NUCLEOTIDE SEQUENCE [LARGE SCALE GENOMIC DNA]</scope>
    <source>
        <strain evidence="4 5">WQ 127069</strain>
    </source>
</reference>
<dbReference type="Proteomes" id="UP001652445">
    <property type="component" value="Unassembled WGS sequence"/>
</dbReference>
<dbReference type="PANTHER" id="PTHR46797:SF1">
    <property type="entry name" value="METHYLPHOSPHONATE SYNTHASE"/>
    <property type="match status" value="1"/>
</dbReference>
<dbReference type="PROSITE" id="PS50042">
    <property type="entry name" value="CNMP_BINDING_3"/>
    <property type="match status" value="1"/>
</dbReference>
<dbReference type="PROSITE" id="PS50943">
    <property type="entry name" value="HTH_CROC1"/>
    <property type="match status" value="1"/>
</dbReference>
<dbReference type="InterPro" id="IPR011990">
    <property type="entry name" value="TPR-like_helical_dom_sf"/>
</dbReference>
<dbReference type="EMBL" id="JAOQIO010000094">
    <property type="protein sequence ID" value="MCU6795513.1"/>
    <property type="molecule type" value="Genomic_DNA"/>
</dbReference>
<dbReference type="Pfam" id="PF01381">
    <property type="entry name" value="HTH_3"/>
    <property type="match status" value="1"/>
</dbReference>
<dbReference type="CDD" id="cd00093">
    <property type="entry name" value="HTH_XRE"/>
    <property type="match status" value="1"/>
</dbReference>
<feature type="domain" description="HTH cro/C1-type" evidence="3">
    <location>
        <begin position="8"/>
        <end position="61"/>
    </location>
</feature>